<comment type="function">
    <text evidence="1">Multidrug efflux pump.</text>
</comment>
<reference evidence="15" key="1">
    <citation type="submission" date="2016-10" db="EMBL/GenBank/DDBJ databases">
        <authorList>
            <person name="Varghese N."/>
            <person name="Submissions S."/>
        </authorList>
    </citation>
    <scope>NUCLEOTIDE SEQUENCE [LARGE SCALE GENOMIC DNA]</scope>
    <source>
        <strain evidence="15">S1b</strain>
    </source>
</reference>
<evidence type="ECO:0000256" key="8">
    <source>
        <dbReference type="ARBA" id="ARBA00022692"/>
    </source>
</evidence>
<dbReference type="InterPro" id="IPR002528">
    <property type="entry name" value="MATE_fam"/>
</dbReference>
<proteinExistence type="inferred from homology"/>
<feature type="transmembrane region" description="Helical" evidence="13">
    <location>
        <begin position="396"/>
        <end position="418"/>
    </location>
</feature>
<keyword evidence="6" id="KW-0050">Antiport</keyword>
<feature type="transmembrane region" description="Helical" evidence="13">
    <location>
        <begin position="179"/>
        <end position="197"/>
    </location>
</feature>
<evidence type="ECO:0000256" key="1">
    <source>
        <dbReference type="ARBA" id="ARBA00003408"/>
    </source>
</evidence>
<organism evidence="14 15">
    <name type="scientific">Lachnobacterium bovis</name>
    <dbReference type="NCBI Taxonomy" id="140626"/>
    <lineage>
        <taxon>Bacteria</taxon>
        <taxon>Bacillati</taxon>
        <taxon>Bacillota</taxon>
        <taxon>Clostridia</taxon>
        <taxon>Lachnospirales</taxon>
        <taxon>Lachnospiraceae</taxon>
        <taxon>Lachnobacterium</taxon>
    </lineage>
</organism>
<feature type="transmembrane region" description="Helical" evidence="13">
    <location>
        <begin position="107"/>
        <end position="126"/>
    </location>
</feature>
<sequence length="455" mass="49608">MLVMKKNYLNDLRNGKTLTLSQQISLTLHLSLPSILAQLTSVVMQYIDASMVGHLGSNASASIGLVTSTTWLLGGLILAIVAGFTVQVSQSIGAKKESEARNILKHGFFIILAAGIIFALIGTIISPSLPIWLGGNSDICPKASSYFFIYVFSIPLIFITQYAGGMLQATGNMKGPSSVNILMCFMDVIFNWIFIFILKLDVIGAALGTVLAEFVGAIILLYLLLFRSTMLHFQKKEKFSFNKKILMRALKIGAPVAFEQIITGSAYVTLTRIVAPLGSIAVAAHSFAITAESFCYMPGYGIEAASMTIVGQTIGAKRKELAKRLGWLCIVLAMIIMAGSGIFLYFGSPIMMKLLTSDITIQKLGVKVLRLEAFAEPMYAASIVASGVFRGAGDTLIPSIMNFVSMWAVRITLAYFLAPIYGLYGIWLAMFIELNFRGIIFLIRMISSRWLNKSL</sequence>
<evidence type="ECO:0000313" key="15">
    <source>
        <dbReference type="Proteomes" id="UP000182471"/>
    </source>
</evidence>
<evidence type="ECO:0000256" key="13">
    <source>
        <dbReference type="SAM" id="Phobius"/>
    </source>
</evidence>
<dbReference type="NCBIfam" id="TIGR00797">
    <property type="entry name" value="matE"/>
    <property type="match status" value="1"/>
</dbReference>
<evidence type="ECO:0000313" key="14">
    <source>
        <dbReference type="EMBL" id="SER92181.1"/>
    </source>
</evidence>
<feature type="transmembrane region" description="Helical" evidence="13">
    <location>
        <begin position="146"/>
        <end position="167"/>
    </location>
</feature>
<keyword evidence="15" id="KW-1185">Reference proteome</keyword>
<dbReference type="Proteomes" id="UP000182471">
    <property type="component" value="Unassembled WGS sequence"/>
</dbReference>
<evidence type="ECO:0000256" key="12">
    <source>
        <dbReference type="ARBA" id="ARBA00031636"/>
    </source>
</evidence>
<dbReference type="GO" id="GO:0015297">
    <property type="term" value="F:antiporter activity"/>
    <property type="evidence" value="ECO:0007669"/>
    <property type="project" value="UniProtKB-KW"/>
</dbReference>
<evidence type="ECO:0000256" key="9">
    <source>
        <dbReference type="ARBA" id="ARBA00022989"/>
    </source>
</evidence>
<feature type="transmembrane region" description="Helical" evidence="13">
    <location>
        <begin position="59"/>
        <end position="86"/>
    </location>
</feature>
<comment type="subcellular location">
    <subcellularLocation>
        <location evidence="2">Cell membrane</location>
        <topology evidence="2">Multi-pass membrane protein</topology>
    </subcellularLocation>
</comment>
<keyword evidence="8 13" id="KW-0812">Transmembrane</keyword>
<dbReference type="PIRSF" id="PIRSF006603">
    <property type="entry name" value="DinF"/>
    <property type="match status" value="1"/>
</dbReference>
<evidence type="ECO:0000256" key="3">
    <source>
        <dbReference type="ARBA" id="ARBA00010199"/>
    </source>
</evidence>
<dbReference type="GO" id="GO:0005886">
    <property type="term" value="C:plasma membrane"/>
    <property type="evidence" value="ECO:0007669"/>
    <property type="project" value="UniProtKB-SubCell"/>
</dbReference>
<keyword evidence="5" id="KW-0813">Transport</keyword>
<evidence type="ECO:0000256" key="6">
    <source>
        <dbReference type="ARBA" id="ARBA00022449"/>
    </source>
</evidence>
<accession>A0A1H9T4T3</accession>
<dbReference type="GO" id="GO:0006811">
    <property type="term" value="P:monoatomic ion transport"/>
    <property type="evidence" value="ECO:0007669"/>
    <property type="project" value="UniProtKB-KW"/>
</dbReference>
<evidence type="ECO:0000256" key="10">
    <source>
        <dbReference type="ARBA" id="ARBA00023065"/>
    </source>
</evidence>
<dbReference type="Pfam" id="PF01554">
    <property type="entry name" value="MatE"/>
    <property type="match status" value="2"/>
</dbReference>
<dbReference type="EMBL" id="FOGW01000014">
    <property type="protein sequence ID" value="SER92181.1"/>
    <property type="molecule type" value="Genomic_DNA"/>
</dbReference>
<dbReference type="InterPro" id="IPR050222">
    <property type="entry name" value="MATE_MdtK"/>
</dbReference>
<evidence type="ECO:0000256" key="4">
    <source>
        <dbReference type="ARBA" id="ARBA00020268"/>
    </source>
</evidence>
<comment type="similarity">
    <text evidence="3">Belongs to the multi antimicrobial extrusion (MATE) (TC 2.A.66.1) family.</text>
</comment>
<dbReference type="AlphaFoldDB" id="A0A1H9T4T3"/>
<dbReference type="PANTHER" id="PTHR43298">
    <property type="entry name" value="MULTIDRUG RESISTANCE PROTEIN NORM-RELATED"/>
    <property type="match status" value="1"/>
</dbReference>
<gene>
    <name evidence="14" type="ORF">SAMN02910429_01483</name>
</gene>
<keyword evidence="11 13" id="KW-0472">Membrane</keyword>
<keyword evidence="7" id="KW-1003">Cell membrane</keyword>
<feature type="transmembrane region" description="Helical" evidence="13">
    <location>
        <begin position="203"/>
        <end position="226"/>
    </location>
</feature>
<evidence type="ECO:0000256" key="5">
    <source>
        <dbReference type="ARBA" id="ARBA00022448"/>
    </source>
</evidence>
<keyword evidence="10" id="KW-0406">Ion transport</keyword>
<evidence type="ECO:0000256" key="7">
    <source>
        <dbReference type="ARBA" id="ARBA00022475"/>
    </source>
</evidence>
<evidence type="ECO:0000256" key="2">
    <source>
        <dbReference type="ARBA" id="ARBA00004651"/>
    </source>
</evidence>
<feature type="transmembrane region" description="Helical" evidence="13">
    <location>
        <begin position="26"/>
        <end position="47"/>
    </location>
</feature>
<dbReference type="CDD" id="cd13137">
    <property type="entry name" value="MATE_NorM_like"/>
    <property type="match status" value="1"/>
</dbReference>
<dbReference type="InterPro" id="IPR048279">
    <property type="entry name" value="MdtK-like"/>
</dbReference>
<protein>
    <recommendedName>
        <fullName evidence="4">Probable multidrug resistance protein NorM</fullName>
    </recommendedName>
    <alternativeName>
        <fullName evidence="12">Multidrug-efflux transporter</fullName>
    </alternativeName>
</protein>
<name>A0A1H9T4T3_9FIRM</name>
<keyword evidence="9 13" id="KW-1133">Transmembrane helix</keyword>
<dbReference type="GO" id="GO:0042910">
    <property type="term" value="F:xenobiotic transmembrane transporter activity"/>
    <property type="evidence" value="ECO:0007669"/>
    <property type="project" value="InterPro"/>
</dbReference>
<evidence type="ECO:0000256" key="11">
    <source>
        <dbReference type="ARBA" id="ARBA00023136"/>
    </source>
</evidence>
<feature type="transmembrane region" description="Helical" evidence="13">
    <location>
        <begin position="325"/>
        <end position="348"/>
    </location>
</feature>
<dbReference type="PANTHER" id="PTHR43298:SF2">
    <property type="entry name" value="FMN_FAD EXPORTER YEEO-RELATED"/>
    <property type="match status" value="1"/>
</dbReference>